<reference evidence="6" key="1">
    <citation type="submission" date="2014-04" db="EMBL/GenBank/DDBJ databases">
        <title>Whole-Genome optical mapping and complete genome sequence of Sphingobacterium deserti sp. nov., a new spaces isolated from desert in the west of China.</title>
        <authorList>
            <person name="Teng C."/>
            <person name="Zhou Z."/>
            <person name="Li X."/>
            <person name="Chen M."/>
            <person name="Lin M."/>
            <person name="Wang L."/>
            <person name="Su S."/>
            <person name="Zhang C."/>
            <person name="Zhang W."/>
        </authorList>
    </citation>
    <scope>NUCLEOTIDE SEQUENCE [LARGE SCALE GENOMIC DNA]</scope>
    <source>
        <strain evidence="6">ACCC05744</strain>
    </source>
</reference>
<accession>A0A0B8T4W4</accession>
<organism evidence="5 6">
    <name type="scientific">Sphingobacterium deserti</name>
    <dbReference type="NCBI Taxonomy" id="1229276"/>
    <lineage>
        <taxon>Bacteria</taxon>
        <taxon>Pseudomonadati</taxon>
        <taxon>Bacteroidota</taxon>
        <taxon>Sphingobacteriia</taxon>
        <taxon>Sphingobacteriales</taxon>
        <taxon>Sphingobacteriaceae</taxon>
        <taxon>Sphingobacterium</taxon>
    </lineage>
</organism>
<name>A0A0B8T4W4_9SPHI</name>
<feature type="chain" id="PRO_5002125197" evidence="3">
    <location>
        <begin position="21"/>
        <end position="336"/>
    </location>
</feature>
<dbReference type="InterPro" id="IPR036278">
    <property type="entry name" value="Sialidase_sf"/>
</dbReference>
<dbReference type="OrthoDB" id="9813892at2"/>
<dbReference type="PATRIC" id="fig|1229276.3.peg.4044"/>
<dbReference type="InterPro" id="IPR015943">
    <property type="entry name" value="WD40/YVTN_repeat-like_dom_sf"/>
</dbReference>
<dbReference type="GO" id="GO:0009523">
    <property type="term" value="C:photosystem II"/>
    <property type="evidence" value="ECO:0007669"/>
    <property type="project" value="UniProtKB-KW"/>
</dbReference>
<keyword evidence="1" id="KW-0602">Photosynthesis</keyword>
<dbReference type="EMBL" id="JJMU01000073">
    <property type="protein sequence ID" value="KGE12334.1"/>
    <property type="molecule type" value="Genomic_DNA"/>
</dbReference>
<evidence type="ECO:0000313" key="6">
    <source>
        <dbReference type="Proteomes" id="UP000031802"/>
    </source>
</evidence>
<dbReference type="eggNOG" id="COG4447">
    <property type="taxonomic scope" value="Bacteria"/>
</dbReference>
<dbReference type="Pfam" id="PF14870">
    <property type="entry name" value="PSII_BNR"/>
    <property type="match status" value="1"/>
</dbReference>
<dbReference type="Proteomes" id="UP000031802">
    <property type="component" value="Unassembled WGS sequence"/>
</dbReference>
<dbReference type="SUPFAM" id="SSF50939">
    <property type="entry name" value="Sialidases"/>
    <property type="match status" value="1"/>
</dbReference>
<dbReference type="RefSeq" id="WP_037503741.1">
    <property type="nucleotide sequence ID" value="NZ_JJMU01000073.1"/>
</dbReference>
<dbReference type="STRING" id="1229276.DI53_3904"/>
<comment type="caution">
    <text evidence="5">The sequence shown here is derived from an EMBL/GenBank/DDBJ whole genome shotgun (WGS) entry which is preliminary data.</text>
</comment>
<dbReference type="GO" id="GO:0015979">
    <property type="term" value="P:photosynthesis"/>
    <property type="evidence" value="ECO:0007669"/>
    <property type="project" value="UniProtKB-KW"/>
</dbReference>
<evidence type="ECO:0000256" key="3">
    <source>
        <dbReference type="SAM" id="SignalP"/>
    </source>
</evidence>
<protein>
    <submittedName>
        <fullName evidence="5">Oxidoreductase</fullName>
    </submittedName>
</protein>
<dbReference type="PANTHER" id="PTHR47199">
    <property type="entry name" value="PHOTOSYSTEM II STABILITY/ASSEMBLY FACTOR HCF136, CHLOROPLASTIC"/>
    <property type="match status" value="1"/>
</dbReference>
<evidence type="ECO:0000256" key="2">
    <source>
        <dbReference type="ARBA" id="ARBA00023276"/>
    </source>
</evidence>
<dbReference type="InterPro" id="IPR028203">
    <property type="entry name" value="PSII_CF48-like_dom"/>
</dbReference>
<sequence>MKKLLLATLTTFCLALDAGAQQLTQLTTRSGVSFRGIETNSDACIWVAGSSGTVGKSLDGGQTWAWVSPSGYEKFDFRDIEVFSPQEAVIVSAGTPAVVLRTADGGKSWQEVYRDERPEIFLDGMDFNGNEGFIVGDPIDGVFQLLQSKDKGKTWRDVSNFMFLFADSEEAAFAASGTSIQYLNDNVWIGTGGSTASIFKRNEKALTMDKYPCSILQGASSRGIFSIDFLDDNVGIAVGGDYQDDANVENTIMLTQDGGRNWIASESNTGFKSAVKYINQSLVVATGTSGTVLSKDAGQHWTLIAPDSFNSIALGNGGKTVYLTGSNGNIAKIDIE</sequence>
<dbReference type="AlphaFoldDB" id="A0A0B8T4W4"/>
<keyword evidence="3" id="KW-0732">Signal</keyword>
<keyword evidence="2" id="KW-0604">Photosystem II</keyword>
<dbReference type="Gene3D" id="2.130.10.10">
    <property type="entry name" value="YVTN repeat-like/Quinoprotein amine dehydrogenase"/>
    <property type="match status" value="2"/>
</dbReference>
<feature type="domain" description="Photosynthesis system II assembly factor Ycf48/Hcf136-like" evidence="4">
    <location>
        <begin position="78"/>
        <end position="158"/>
    </location>
</feature>
<reference evidence="5 6" key="2">
    <citation type="journal article" date="2015" name="PLoS ONE">
        <title>Whole-Genome Optical Mapping and Finished Genome Sequence of Sphingobacterium deserti sp. nov., a New Species Isolated from the Western Desert of China.</title>
        <authorList>
            <person name="Teng C."/>
            <person name="Zhou Z."/>
            <person name="Molnar I."/>
            <person name="Li X."/>
            <person name="Tang R."/>
            <person name="Chen M."/>
            <person name="Wang L."/>
            <person name="Su S."/>
            <person name="Zhang W."/>
            <person name="Lin M."/>
        </authorList>
    </citation>
    <scope>NUCLEOTIDE SEQUENCE [LARGE SCALE GENOMIC DNA]</scope>
    <source>
        <strain evidence="6">ACCC05744</strain>
    </source>
</reference>
<evidence type="ECO:0000256" key="1">
    <source>
        <dbReference type="ARBA" id="ARBA00022531"/>
    </source>
</evidence>
<proteinExistence type="predicted"/>
<evidence type="ECO:0000259" key="4">
    <source>
        <dbReference type="Pfam" id="PF14870"/>
    </source>
</evidence>
<dbReference type="PANTHER" id="PTHR47199:SF2">
    <property type="entry name" value="PHOTOSYSTEM II STABILITY_ASSEMBLY FACTOR HCF136, CHLOROPLASTIC"/>
    <property type="match status" value="1"/>
</dbReference>
<evidence type="ECO:0000313" key="5">
    <source>
        <dbReference type="EMBL" id="KGE12334.1"/>
    </source>
</evidence>
<feature type="signal peptide" evidence="3">
    <location>
        <begin position="1"/>
        <end position="20"/>
    </location>
</feature>
<gene>
    <name evidence="5" type="ORF">DI53_3904</name>
</gene>
<keyword evidence="6" id="KW-1185">Reference proteome</keyword>